<keyword evidence="1" id="KW-0812">Transmembrane</keyword>
<gene>
    <name evidence="2" type="ORF">I6I07_14715</name>
</gene>
<dbReference type="AlphaFoldDB" id="A0A7T4B8Z8"/>
<dbReference type="Proteomes" id="UP000595231">
    <property type="component" value="Chromosome"/>
</dbReference>
<evidence type="ECO:0000313" key="2">
    <source>
        <dbReference type="EMBL" id="QQB37752.1"/>
    </source>
</evidence>
<organism evidence="2 3">
    <name type="scientific">Achromobacter deleyi</name>
    <dbReference type="NCBI Taxonomy" id="1353891"/>
    <lineage>
        <taxon>Bacteria</taxon>
        <taxon>Pseudomonadati</taxon>
        <taxon>Pseudomonadota</taxon>
        <taxon>Betaproteobacteria</taxon>
        <taxon>Burkholderiales</taxon>
        <taxon>Alcaligenaceae</taxon>
        <taxon>Achromobacter</taxon>
    </lineage>
</organism>
<accession>A0A7T4B8Z8</accession>
<feature type="transmembrane region" description="Helical" evidence="1">
    <location>
        <begin position="6"/>
        <end position="27"/>
    </location>
</feature>
<name>A0A7T4B8Z8_9BURK</name>
<dbReference type="RefSeq" id="WP_198487197.1">
    <property type="nucleotide sequence ID" value="NZ_CP065997.1"/>
</dbReference>
<sequence length="166" mass="18729">MKAHPRTTWVSVLCLACFAGLILPRIYDMKLRFPEQSEIHVTDGLATFKSVGKSRSALLVVDGWEYVCTGPAYATPNCFIGNVKQVREAMQGKQLRIVWFEQSVYPFFSNRRVLLMAHDGQLLVSPDQVAADIRQGRADAPTVMVWICFGLLLVCMFMVWVIEGRS</sequence>
<reference evidence="2 3" key="1">
    <citation type="submission" date="2020-12" db="EMBL/GenBank/DDBJ databases">
        <title>FDA dAtabase for Regulatory Grade micrObial Sequences (FDA-ARGOS): Supporting development and validation of Infectious Disease Dx tests.</title>
        <authorList>
            <person name="Sproer C."/>
            <person name="Gronow S."/>
            <person name="Severitt S."/>
            <person name="Schroder I."/>
            <person name="Tallon L."/>
            <person name="Sadzewicz L."/>
            <person name="Zhao X."/>
            <person name="Boylan J."/>
            <person name="Ott S."/>
            <person name="Bowen H."/>
            <person name="Vavikolanu K."/>
            <person name="Mehta A."/>
            <person name="Aluvathingal J."/>
            <person name="Nadendla S."/>
            <person name="Lowell S."/>
            <person name="Myers T."/>
            <person name="Yan Y."/>
            <person name="Sichtig H."/>
        </authorList>
    </citation>
    <scope>NUCLEOTIDE SEQUENCE [LARGE SCALE GENOMIC DNA]</scope>
    <source>
        <strain evidence="2 3">FDAARGOS_1050</strain>
    </source>
</reference>
<feature type="transmembrane region" description="Helical" evidence="1">
    <location>
        <begin position="143"/>
        <end position="162"/>
    </location>
</feature>
<evidence type="ECO:0000256" key="1">
    <source>
        <dbReference type="SAM" id="Phobius"/>
    </source>
</evidence>
<protein>
    <submittedName>
        <fullName evidence="2">Uncharacterized protein</fullName>
    </submittedName>
</protein>
<proteinExistence type="predicted"/>
<evidence type="ECO:0000313" key="3">
    <source>
        <dbReference type="Proteomes" id="UP000595231"/>
    </source>
</evidence>
<dbReference type="EMBL" id="CP065997">
    <property type="protein sequence ID" value="QQB37752.1"/>
    <property type="molecule type" value="Genomic_DNA"/>
</dbReference>
<keyword evidence="1" id="KW-0472">Membrane</keyword>
<keyword evidence="1" id="KW-1133">Transmembrane helix</keyword>